<name>A0A6J7RMH8_9ZZZZ</name>
<dbReference type="GO" id="GO:0008270">
    <property type="term" value="F:zinc ion binding"/>
    <property type="evidence" value="ECO:0007669"/>
    <property type="project" value="InterPro"/>
</dbReference>
<dbReference type="SUPFAM" id="SSF53056">
    <property type="entry name" value="beta-carbonic anhydrase, cab"/>
    <property type="match status" value="1"/>
</dbReference>
<organism evidence="5">
    <name type="scientific">freshwater metagenome</name>
    <dbReference type="NCBI Taxonomy" id="449393"/>
    <lineage>
        <taxon>unclassified sequences</taxon>
        <taxon>metagenomes</taxon>
        <taxon>ecological metagenomes</taxon>
    </lineage>
</organism>
<comment type="similarity">
    <text evidence="2">Belongs to the beta-class carbonic anhydrase family.</text>
</comment>
<keyword evidence="3" id="KW-0479">Metal-binding</keyword>
<dbReference type="EMBL" id="CAFBPN010000122">
    <property type="protein sequence ID" value="CAB5030029.1"/>
    <property type="molecule type" value="Genomic_DNA"/>
</dbReference>
<dbReference type="GO" id="GO:0004089">
    <property type="term" value="F:carbonate dehydratase activity"/>
    <property type="evidence" value="ECO:0007669"/>
    <property type="project" value="InterPro"/>
</dbReference>
<evidence type="ECO:0000256" key="3">
    <source>
        <dbReference type="ARBA" id="ARBA00022723"/>
    </source>
</evidence>
<dbReference type="AlphaFoldDB" id="A0A6J7RMH8"/>
<comment type="cofactor">
    <cofactor evidence="1">
        <name>Zn(2+)</name>
        <dbReference type="ChEBI" id="CHEBI:29105"/>
    </cofactor>
</comment>
<evidence type="ECO:0000256" key="4">
    <source>
        <dbReference type="ARBA" id="ARBA00022833"/>
    </source>
</evidence>
<gene>
    <name evidence="5" type="ORF">UFOPK4098_01455</name>
    <name evidence="6" type="ORF">UFOPK4347_01244</name>
</gene>
<keyword evidence="4" id="KW-0862">Zinc</keyword>
<reference evidence="5" key="1">
    <citation type="submission" date="2020-05" db="EMBL/GenBank/DDBJ databases">
        <authorList>
            <person name="Chiriac C."/>
            <person name="Salcher M."/>
            <person name="Ghai R."/>
            <person name="Kavagutti S V."/>
        </authorList>
    </citation>
    <scope>NUCLEOTIDE SEQUENCE</scope>
</reference>
<dbReference type="SMART" id="SM00947">
    <property type="entry name" value="Pro_CA"/>
    <property type="match status" value="1"/>
</dbReference>
<dbReference type="EMBL" id="CAFBQU010000036">
    <property type="protein sequence ID" value="CAB5066651.1"/>
    <property type="molecule type" value="Genomic_DNA"/>
</dbReference>
<evidence type="ECO:0000313" key="6">
    <source>
        <dbReference type="EMBL" id="CAB5066651.1"/>
    </source>
</evidence>
<dbReference type="InterPro" id="IPR001765">
    <property type="entry name" value="Carbonic_anhydrase"/>
</dbReference>
<sequence>MENAESPFLANAEELLEHNTTFVQVFADHGLSVKPKRRLAIVACMDSRMDIFQMLGLDHGDAHIIRNAGGVVTDDVVRSLVLSQRRLNTCEIILIHHTNCGLENLNEGEFYDELVSESGIKPGWSLEAFKDPHEDVRQSMSRLRHSPFILHKDNIRGFVYDVDNGKLIEVA</sequence>
<dbReference type="Gene3D" id="3.40.1050.10">
    <property type="entry name" value="Carbonic anhydrase"/>
    <property type="match status" value="1"/>
</dbReference>
<dbReference type="PANTHER" id="PTHR43175">
    <property type="entry name" value="CARBONIC ANHYDRASE"/>
    <property type="match status" value="1"/>
</dbReference>
<dbReference type="InterPro" id="IPR036874">
    <property type="entry name" value="Carbonic_anhydrase_sf"/>
</dbReference>
<protein>
    <submittedName>
        <fullName evidence="5">Unannotated protein</fullName>
    </submittedName>
</protein>
<evidence type="ECO:0000256" key="2">
    <source>
        <dbReference type="ARBA" id="ARBA00006217"/>
    </source>
</evidence>
<proteinExistence type="inferred from homology"/>
<evidence type="ECO:0000313" key="5">
    <source>
        <dbReference type="EMBL" id="CAB5030029.1"/>
    </source>
</evidence>
<dbReference type="PANTHER" id="PTHR43175:SF3">
    <property type="entry name" value="CARBON DISULFIDE HYDROLASE"/>
    <property type="match status" value="1"/>
</dbReference>
<dbReference type="Pfam" id="PF00484">
    <property type="entry name" value="Pro_CA"/>
    <property type="match status" value="1"/>
</dbReference>
<accession>A0A6J7RMH8</accession>
<evidence type="ECO:0000256" key="1">
    <source>
        <dbReference type="ARBA" id="ARBA00001947"/>
    </source>
</evidence>
<dbReference type="CDD" id="cd03379">
    <property type="entry name" value="beta_CA_cladeD"/>
    <property type="match status" value="1"/>
</dbReference>